<keyword evidence="9" id="KW-1185">Reference proteome</keyword>
<feature type="region of interest" description="Disordered" evidence="6">
    <location>
        <begin position="1"/>
        <end position="23"/>
    </location>
</feature>
<keyword evidence="2" id="KW-0805">Transcription regulation</keyword>
<evidence type="ECO:0000313" key="8">
    <source>
        <dbReference type="EnsemblMetazoa" id="XP_038049953.1"/>
    </source>
</evidence>
<dbReference type="InterPro" id="IPR036390">
    <property type="entry name" value="WH_DNA-bd_sf"/>
</dbReference>
<comment type="subcellular location">
    <subcellularLocation>
        <location evidence="1">Nucleus</location>
    </subcellularLocation>
</comment>
<evidence type="ECO:0000256" key="6">
    <source>
        <dbReference type="SAM" id="MobiDB-lite"/>
    </source>
</evidence>
<dbReference type="EnsemblMetazoa" id="XM_038194025.1">
    <property type="protein sequence ID" value="XP_038049953.1"/>
    <property type="gene ID" value="LOC119723408"/>
</dbReference>
<feature type="region of interest" description="Disordered" evidence="6">
    <location>
        <begin position="744"/>
        <end position="779"/>
    </location>
</feature>
<feature type="region of interest" description="Disordered" evidence="6">
    <location>
        <begin position="621"/>
        <end position="666"/>
    </location>
</feature>
<feature type="domain" description="RFX-type winged-helix" evidence="7">
    <location>
        <begin position="66"/>
        <end position="141"/>
    </location>
</feature>
<dbReference type="Gene3D" id="1.10.10.10">
    <property type="entry name" value="Winged helix-like DNA-binding domain superfamily/Winged helix DNA-binding domain"/>
    <property type="match status" value="1"/>
</dbReference>
<accession>A0A913ZDU6</accession>
<dbReference type="GO" id="GO:0000981">
    <property type="term" value="F:DNA-binding transcription factor activity, RNA polymerase II-specific"/>
    <property type="evidence" value="ECO:0007669"/>
    <property type="project" value="TreeGrafter"/>
</dbReference>
<dbReference type="GO" id="GO:0005634">
    <property type="term" value="C:nucleus"/>
    <property type="evidence" value="ECO:0007669"/>
    <property type="project" value="UniProtKB-SubCell"/>
</dbReference>
<dbReference type="OrthoDB" id="10069862at2759"/>
<feature type="compositionally biased region" description="Polar residues" evidence="6">
    <location>
        <begin position="755"/>
        <end position="779"/>
    </location>
</feature>
<dbReference type="PROSITE" id="PS51526">
    <property type="entry name" value="RFX_DBD"/>
    <property type="match status" value="1"/>
</dbReference>
<feature type="compositionally biased region" description="Polar residues" evidence="6">
    <location>
        <begin position="621"/>
        <end position="632"/>
    </location>
</feature>
<evidence type="ECO:0000256" key="5">
    <source>
        <dbReference type="ARBA" id="ARBA00023242"/>
    </source>
</evidence>
<dbReference type="InterPro" id="IPR057321">
    <property type="entry name" value="RFX1-4/6/8-like_BCD"/>
</dbReference>
<dbReference type="AlphaFoldDB" id="A0A913ZDU6"/>
<dbReference type="InterPro" id="IPR003150">
    <property type="entry name" value="DNA-bd_RFX"/>
</dbReference>
<proteinExistence type="predicted"/>
<dbReference type="FunFam" id="1.10.10.10:FF:000017">
    <property type="entry name" value="transcription factor RFX3 isoform X1"/>
    <property type="match status" value="1"/>
</dbReference>
<dbReference type="Pfam" id="PF02257">
    <property type="entry name" value="RFX_DNA_binding"/>
    <property type="match status" value="1"/>
</dbReference>
<reference evidence="8" key="1">
    <citation type="submission" date="2022-11" db="UniProtKB">
        <authorList>
            <consortium name="EnsemblMetazoa"/>
        </authorList>
    </citation>
    <scope>IDENTIFICATION</scope>
</reference>
<dbReference type="InterPro" id="IPR039779">
    <property type="entry name" value="RFX-like"/>
</dbReference>
<sequence>MKQMGDVEGPMDSEQTSSSTVDTVTSVSVTAKASTAESVSSSHQKDYVVVDLESQDTTHRLQTILTLQWLSQHYEAVEGVSLPRCLIYKHYSEYCQKHQFCPINAASFGKVIRQVFPELRTRRLGTRGQSKYHYYGIRVKESSPYFGVFLDSQRVSAPALYRHASFPLLSSTAQWQSSLLQSRTDNLPSQMTSILTLLPEFPTAAQTQPWDGIEFQQVDGVISQYRCHCQQVIEDILRGKLEEVPAAVQRFWQSLPEAMIQVLQSGSSSDKLADMVALCDNILYQTMINILIPGTVQQLPPSLLHAIRNFSCGFQKVVEESLPGLTEYFHLKRVETVKRFCQLLKRKTSLSHLAQATRAVLKTKVTVTQMSHDWRKRTEQNTVCSQLMWTAPGNSANIKTVVKKCFSEFSRLLEKHASVEEHIKWLDAVRSKCLKNSGDGDREKTEEVERDFLLQWSYVCNLLIRDQTLRSATSFGSFHLLHLLYEEYLLFMVDVQLNQKQERAMWRRLFDTDKDVPSYFLTSADSCEFDSARRLSNAPFVKTEYLHRLPAQIATSHSARYPSNMTSGLDTSEGQYLFQPYAAPTGRIFAKPLVAAAAAAAGCPNQAVTLGSLTDKSARNATHSANSCTPSKSHGYLSGKAPSSPVTPTQMLTSSPHVKKEKDTSQLTFGRSPNVLTIPLGGTIAFLQTSPSRSGSSGAVTVLPSGYRMPTSPVAFAVPQVSTQQQQQQQQIAAANLTQVHVQTGTNREPPPLQPITQRHQGAPGSLNQTSLPQETQKPQQKVLATKIIKAVPVSSESKQKPVSFQFSITTNQKLNLSKGQILTTTNGERYVINEVQSSTQTENVQ</sequence>
<keyword evidence="4" id="KW-0804">Transcription</keyword>
<dbReference type="SUPFAM" id="SSF46785">
    <property type="entry name" value="Winged helix' DNA-binding domain"/>
    <property type="match status" value="1"/>
</dbReference>
<evidence type="ECO:0000256" key="3">
    <source>
        <dbReference type="ARBA" id="ARBA00023125"/>
    </source>
</evidence>
<name>A0A913ZDU6_PATMI</name>
<keyword evidence="3" id="KW-0238">DNA-binding</keyword>
<dbReference type="RefSeq" id="XP_038049953.1">
    <property type="nucleotide sequence ID" value="XM_038194025.1"/>
</dbReference>
<dbReference type="InterPro" id="IPR036388">
    <property type="entry name" value="WH-like_DNA-bd_sf"/>
</dbReference>
<keyword evidence="5" id="KW-0539">Nucleus</keyword>
<evidence type="ECO:0000256" key="1">
    <source>
        <dbReference type="ARBA" id="ARBA00004123"/>
    </source>
</evidence>
<dbReference type="Proteomes" id="UP000887568">
    <property type="component" value="Unplaced"/>
</dbReference>
<evidence type="ECO:0000256" key="4">
    <source>
        <dbReference type="ARBA" id="ARBA00023163"/>
    </source>
</evidence>
<dbReference type="GO" id="GO:0000978">
    <property type="term" value="F:RNA polymerase II cis-regulatory region sequence-specific DNA binding"/>
    <property type="evidence" value="ECO:0007669"/>
    <property type="project" value="TreeGrafter"/>
</dbReference>
<evidence type="ECO:0000313" key="9">
    <source>
        <dbReference type="Proteomes" id="UP000887568"/>
    </source>
</evidence>
<dbReference type="PANTHER" id="PTHR12619">
    <property type="entry name" value="RFX TRANSCRIPTION FACTOR FAMILY"/>
    <property type="match status" value="1"/>
</dbReference>
<evidence type="ECO:0000259" key="7">
    <source>
        <dbReference type="PROSITE" id="PS51526"/>
    </source>
</evidence>
<dbReference type="OMA" id="ERYVINE"/>
<feature type="compositionally biased region" description="Polar residues" evidence="6">
    <location>
        <begin position="644"/>
        <end position="656"/>
    </location>
</feature>
<evidence type="ECO:0000256" key="2">
    <source>
        <dbReference type="ARBA" id="ARBA00023015"/>
    </source>
</evidence>
<dbReference type="PANTHER" id="PTHR12619:SF5">
    <property type="entry name" value="TRANSCRIPTION FACTOR RFX4"/>
    <property type="match status" value="1"/>
</dbReference>
<dbReference type="GeneID" id="119723408"/>
<organism evidence="8 9">
    <name type="scientific">Patiria miniata</name>
    <name type="common">Bat star</name>
    <name type="synonym">Asterina miniata</name>
    <dbReference type="NCBI Taxonomy" id="46514"/>
    <lineage>
        <taxon>Eukaryota</taxon>
        <taxon>Metazoa</taxon>
        <taxon>Echinodermata</taxon>
        <taxon>Eleutherozoa</taxon>
        <taxon>Asterozoa</taxon>
        <taxon>Asteroidea</taxon>
        <taxon>Valvatacea</taxon>
        <taxon>Valvatida</taxon>
        <taxon>Asterinidae</taxon>
        <taxon>Patiria</taxon>
    </lineage>
</organism>
<dbReference type="Pfam" id="PF25340">
    <property type="entry name" value="BCD_RFX"/>
    <property type="match status" value="1"/>
</dbReference>
<protein>
    <recommendedName>
        <fullName evidence="7">RFX-type winged-helix domain-containing protein</fullName>
    </recommendedName>
</protein>